<evidence type="ECO:0000313" key="3">
    <source>
        <dbReference type="Proteomes" id="UP000015105"/>
    </source>
</evidence>
<reference evidence="2" key="3">
    <citation type="journal article" date="2017" name="Nature">
        <title>Genome sequence of the progenitor of the wheat D genome Aegilops tauschii.</title>
        <authorList>
            <person name="Luo M.C."/>
            <person name="Gu Y.Q."/>
            <person name="Puiu D."/>
            <person name="Wang H."/>
            <person name="Twardziok S.O."/>
            <person name="Deal K.R."/>
            <person name="Huo N."/>
            <person name="Zhu T."/>
            <person name="Wang L."/>
            <person name="Wang Y."/>
            <person name="McGuire P.E."/>
            <person name="Liu S."/>
            <person name="Long H."/>
            <person name="Ramasamy R.K."/>
            <person name="Rodriguez J.C."/>
            <person name="Van S.L."/>
            <person name="Yuan L."/>
            <person name="Wang Z."/>
            <person name="Xia Z."/>
            <person name="Xiao L."/>
            <person name="Anderson O.D."/>
            <person name="Ouyang S."/>
            <person name="Liang Y."/>
            <person name="Zimin A.V."/>
            <person name="Pertea G."/>
            <person name="Qi P."/>
            <person name="Bennetzen J.L."/>
            <person name="Dai X."/>
            <person name="Dawson M.W."/>
            <person name="Muller H.G."/>
            <person name="Kugler K."/>
            <person name="Rivarola-Duarte L."/>
            <person name="Spannagl M."/>
            <person name="Mayer K.F.X."/>
            <person name="Lu F.H."/>
            <person name="Bevan M.W."/>
            <person name="Leroy P."/>
            <person name="Li P."/>
            <person name="You F.M."/>
            <person name="Sun Q."/>
            <person name="Liu Z."/>
            <person name="Lyons E."/>
            <person name="Wicker T."/>
            <person name="Salzberg S.L."/>
            <person name="Devos K.M."/>
            <person name="Dvorak J."/>
        </authorList>
    </citation>
    <scope>NUCLEOTIDE SEQUENCE [LARGE SCALE GENOMIC DNA]</scope>
    <source>
        <strain evidence="2">cv. AL8/78</strain>
    </source>
</reference>
<protein>
    <submittedName>
        <fullName evidence="2">Uncharacterized protein</fullName>
    </submittedName>
</protein>
<name>A0A453Q9N3_AEGTS</name>
<dbReference type="AlphaFoldDB" id="A0A453Q9N3"/>
<keyword evidence="1" id="KW-1133">Transmembrane helix</keyword>
<accession>A0A453Q9N3</accession>
<dbReference type="Gramene" id="AET7Gv20007800.1">
    <property type="protein sequence ID" value="AET7Gv20007800.1"/>
    <property type="gene ID" value="AET7Gv20007800"/>
</dbReference>
<keyword evidence="1" id="KW-0812">Transmembrane</keyword>
<feature type="transmembrane region" description="Helical" evidence="1">
    <location>
        <begin position="12"/>
        <end position="32"/>
    </location>
</feature>
<reference evidence="3" key="2">
    <citation type="journal article" date="2017" name="Nat. Plants">
        <title>The Aegilops tauschii genome reveals multiple impacts of transposons.</title>
        <authorList>
            <person name="Zhao G."/>
            <person name="Zou C."/>
            <person name="Li K."/>
            <person name="Wang K."/>
            <person name="Li T."/>
            <person name="Gao L."/>
            <person name="Zhang X."/>
            <person name="Wang H."/>
            <person name="Yang Z."/>
            <person name="Liu X."/>
            <person name="Jiang W."/>
            <person name="Mao L."/>
            <person name="Kong X."/>
            <person name="Jiao Y."/>
            <person name="Jia J."/>
        </authorList>
    </citation>
    <scope>NUCLEOTIDE SEQUENCE [LARGE SCALE GENOMIC DNA]</scope>
    <source>
        <strain evidence="3">cv. AL8/78</strain>
    </source>
</reference>
<dbReference type="EnsemblPlants" id="AET7Gv20007800.1">
    <property type="protein sequence ID" value="AET7Gv20007800.1"/>
    <property type="gene ID" value="AET7Gv20007800"/>
</dbReference>
<proteinExistence type="predicted"/>
<sequence length="92" mass="10214">SFLVMALPKNKLRVVHSMALVFMGLMIFSNVFSSCDAFGEHDIQCNKIKDCTITGCKNMCKEYGLDPYSAYCSLAPGDEMKCCCTPVPPFQE</sequence>
<organism evidence="2 3">
    <name type="scientific">Aegilops tauschii subsp. strangulata</name>
    <name type="common">Goatgrass</name>
    <dbReference type="NCBI Taxonomy" id="200361"/>
    <lineage>
        <taxon>Eukaryota</taxon>
        <taxon>Viridiplantae</taxon>
        <taxon>Streptophyta</taxon>
        <taxon>Embryophyta</taxon>
        <taxon>Tracheophyta</taxon>
        <taxon>Spermatophyta</taxon>
        <taxon>Magnoliopsida</taxon>
        <taxon>Liliopsida</taxon>
        <taxon>Poales</taxon>
        <taxon>Poaceae</taxon>
        <taxon>BOP clade</taxon>
        <taxon>Pooideae</taxon>
        <taxon>Triticodae</taxon>
        <taxon>Triticeae</taxon>
        <taxon>Triticinae</taxon>
        <taxon>Aegilops</taxon>
    </lineage>
</organism>
<reference evidence="2" key="5">
    <citation type="journal article" date="2021" name="G3 (Bethesda)">
        <title>Aegilops tauschii genome assembly Aet v5.0 features greater sequence contiguity and improved annotation.</title>
        <authorList>
            <person name="Wang L."/>
            <person name="Zhu T."/>
            <person name="Rodriguez J.C."/>
            <person name="Deal K.R."/>
            <person name="Dubcovsky J."/>
            <person name="McGuire P.E."/>
            <person name="Lux T."/>
            <person name="Spannagl M."/>
            <person name="Mayer K.F.X."/>
            <person name="Baldrich P."/>
            <person name="Meyers B.C."/>
            <person name="Huo N."/>
            <person name="Gu Y.Q."/>
            <person name="Zhou H."/>
            <person name="Devos K.M."/>
            <person name="Bennetzen J.L."/>
            <person name="Unver T."/>
            <person name="Budak H."/>
            <person name="Gulick P.J."/>
            <person name="Galiba G."/>
            <person name="Kalapos B."/>
            <person name="Nelson D.R."/>
            <person name="Li P."/>
            <person name="You F.M."/>
            <person name="Luo M.C."/>
            <person name="Dvorak J."/>
        </authorList>
    </citation>
    <scope>NUCLEOTIDE SEQUENCE [LARGE SCALE GENOMIC DNA]</scope>
    <source>
        <strain evidence="2">cv. AL8/78</strain>
    </source>
</reference>
<keyword evidence="3" id="KW-1185">Reference proteome</keyword>
<reference evidence="2" key="4">
    <citation type="submission" date="2019-03" db="UniProtKB">
        <authorList>
            <consortium name="EnsemblPlants"/>
        </authorList>
    </citation>
    <scope>IDENTIFICATION</scope>
</reference>
<dbReference type="Proteomes" id="UP000015105">
    <property type="component" value="Chromosome 7D"/>
</dbReference>
<keyword evidence="1" id="KW-0472">Membrane</keyword>
<evidence type="ECO:0000313" key="2">
    <source>
        <dbReference type="EnsemblPlants" id="AET7Gv20007800.1"/>
    </source>
</evidence>
<reference evidence="3" key="1">
    <citation type="journal article" date="2014" name="Science">
        <title>Ancient hybridizations among the ancestral genomes of bread wheat.</title>
        <authorList>
            <consortium name="International Wheat Genome Sequencing Consortium,"/>
            <person name="Marcussen T."/>
            <person name="Sandve S.R."/>
            <person name="Heier L."/>
            <person name="Spannagl M."/>
            <person name="Pfeifer M."/>
            <person name="Jakobsen K.S."/>
            <person name="Wulff B.B."/>
            <person name="Steuernagel B."/>
            <person name="Mayer K.F."/>
            <person name="Olsen O.A."/>
        </authorList>
    </citation>
    <scope>NUCLEOTIDE SEQUENCE [LARGE SCALE GENOMIC DNA]</scope>
    <source>
        <strain evidence="3">cv. AL8/78</strain>
    </source>
</reference>
<evidence type="ECO:0000256" key="1">
    <source>
        <dbReference type="SAM" id="Phobius"/>
    </source>
</evidence>